<keyword evidence="2" id="KW-1185">Reference proteome</keyword>
<dbReference type="EMBL" id="JAPWTK010000582">
    <property type="protein sequence ID" value="KAJ8938128.1"/>
    <property type="molecule type" value="Genomic_DNA"/>
</dbReference>
<evidence type="ECO:0000313" key="2">
    <source>
        <dbReference type="Proteomes" id="UP001162162"/>
    </source>
</evidence>
<dbReference type="Proteomes" id="UP001162162">
    <property type="component" value="Unassembled WGS sequence"/>
</dbReference>
<gene>
    <name evidence="1" type="ORF">NQ318_004698</name>
</gene>
<reference evidence="1" key="1">
    <citation type="journal article" date="2023" name="Insect Mol. Biol.">
        <title>Genome sequencing provides insights into the evolution of gene families encoding plant cell wall-degrading enzymes in longhorned beetles.</title>
        <authorList>
            <person name="Shin N.R."/>
            <person name="Okamura Y."/>
            <person name="Kirsch R."/>
            <person name="Pauchet Y."/>
        </authorList>
    </citation>
    <scope>NUCLEOTIDE SEQUENCE</scope>
    <source>
        <strain evidence="1">AMC_N1</strain>
    </source>
</reference>
<organism evidence="1 2">
    <name type="scientific">Aromia moschata</name>
    <dbReference type="NCBI Taxonomy" id="1265417"/>
    <lineage>
        <taxon>Eukaryota</taxon>
        <taxon>Metazoa</taxon>
        <taxon>Ecdysozoa</taxon>
        <taxon>Arthropoda</taxon>
        <taxon>Hexapoda</taxon>
        <taxon>Insecta</taxon>
        <taxon>Pterygota</taxon>
        <taxon>Neoptera</taxon>
        <taxon>Endopterygota</taxon>
        <taxon>Coleoptera</taxon>
        <taxon>Polyphaga</taxon>
        <taxon>Cucujiformia</taxon>
        <taxon>Chrysomeloidea</taxon>
        <taxon>Cerambycidae</taxon>
        <taxon>Cerambycinae</taxon>
        <taxon>Callichromatini</taxon>
        <taxon>Aromia</taxon>
    </lineage>
</organism>
<sequence>MSDPLVCSASSRYLPAWGGILKRKDGSLSNRRLSTGRREKFRIFGKFGITLDIVDERRISSSPEDANTFCETSIVYTYLYLYYAPWWTSEEPERSFTLLLLWL</sequence>
<protein>
    <submittedName>
        <fullName evidence="1">Uncharacterized protein</fullName>
    </submittedName>
</protein>
<accession>A0AAV8XHQ6</accession>
<proteinExistence type="predicted"/>
<evidence type="ECO:0000313" key="1">
    <source>
        <dbReference type="EMBL" id="KAJ8938128.1"/>
    </source>
</evidence>
<comment type="caution">
    <text evidence="1">The sequence shown here is derived from an EMBL/GenBank/DDBJ whole genome shotgun (WGS) entry which is preliminary data.</text>
</comment>
<name>A0AAV8XHQ6_9CUCU</name>
<dbReference type="AlphaFoldDB" id="A0AAV8XHQ6"/>